<dbReference type="PROSITE" id="PS50943">
    <property type="entry name" value="HTH_CROC1"/>
    <property type="match status" value="1"/>
</dbReference>
<dbReference type="RefSeq" id="WP_005543446.1">
    <property type="nucleotide sequence ID" value="NZ_CP012958.1"/>
</dbReference>
<dbReference type="EMBL" id="CP012959">
    <property type="protein sequence ID" value="AMQ95192.1"/>
    <property type="molecule type" value="Genomic_DNA"/>
</dbReference>
<feature type="domain" description="HTH cro/C1-type" evidence="2">
    <location>
        <begin position="17"/>
        <end position="63"/>
    </location>
</feature>
<evidence type="ECO:0000259" key="2">
    <source>
        <dbReference type="PROSITE" id="PS50943"/>
    </source>
</evidence>
<keyword evidence="1" id="KW-0238">DNA-binding</keyword>
<evidence type="ECO:0000313" key="4">
    <source>
        <dbReference type="EMBL" id="PHO20952.1"/>
    </source>
</evidence>
<evidence type="ECO:0000313" key="3">
    <source>
        <dbReference type="EMBL" id="AMQ95192.1"/>
    </source>
</evidence>
<gene>
    <name evidence="4" type="primary">higA</name>
    <name evidence="3" type="ORF">ACT75_11445</name>
    <name evidence="4" type="ORF">CQR80_04385</name>
    <name evidence="5" type="ORF">FXB79_07390</name>
</gene>
<proteinExistence type="predicted"/>
<organism evidence="5 8">
    <name type="scientific">Aggregatibacter actinomycetemcomitans</name>
    <name type="common">Actinobacillus actinomycetemcomitans</name>
    <name type="synonym">Haemophilus actinomycetemcomitans</name>
    <dbReference type="NCBI Taxonomy" id="714"/>
    <lineage>
        <taxon>Bacteria</taxon>
        <taxon>Pseudomonadati</taxon>
        <taxon>Pseudomonadota</taxon>
        <taxon>Gammaproteobacteria</taxon>
        <taxon>Pasteurellales</taxon>
        <taxon>Pasteurellaceae</taxon>
        <taxon>Aggregatibacter</taxon>
    </lineage>
</organism>
<dbReference type="SMR" id="A0A142G3G2"/>
<keyword evidence="7" id="KW-1185">Reference proteome</keyword>
<evidence type="ECO:0000313" key="6">
    <source>
        <dbReference type="Proteomes" id="UP000072236"/>
    </source>
</evidence>
<reference evidence="5 8" key="3">
    <citation type="submission" date="2019-08" db="EMBL/GenBank/DDBJ databases">
        <title>Whole genome sequencing of Aggregatibacter actinomycetemcomitans cultured from blood stream infections in Denmark reveals a novel phylogenetic lineage expressing serotype a membrane O polysaccharide.</title>
        <authorList>
            <person name="Nedergaard S."/>
            <person name="Kobel C.M."/>
            <person name="Nielsen M.B."/>
            <person name="Moeller R.T."/>
            <person name="Jensen A.B."/>
            <person name="Noerskov-Lauritsen N."/>
        </authorList>
    </citation>
    <scope>NUCLEOTIDE SEQUENCE [LARGE SCALE GENOMIC DNA]</scope>
    <source>
        <strain evidence="5 8">PN_563</strain>
    </source>
</reference>
<dbReference type="InterPro" id="IPR013430">
    <property type="entry name" value="Toxin_antidote_HigA"/>
</dbReference>
<protein>
    <submittedName>
        <fullName evidence="4">Addiction module antidote protein, HigA family</fullName>
    </submittedName>
    <submittedName>
        <fullName evidence="5">HigA family addiction module antidote protein</fullName>
    </submittedName>
    <submittedName>
        <fullName evidence="3">XRE family transcriptional regulator</fullName>
    </submittedName>
</protein>
<dbReference type="EMBL" id="VSED01000018">
    <property type="protein sequence ID" value="TYA38721.1"/>
    <property type="molecule type" value="Genomic_DNA"/>
</dbReference>
<reference evidence="3 6" key="1">
    <citation type="submission" date="2015-10" db="EMBL/GenBank/DDBJ databases">
        <title>Tn-seq of a polymicrobial infection.</title>
        <authorList>
            <person name="Stacy A."/>
            <person name="Rumbaugh K.P."/>
            <person name="Whiteley M."/>
        </authorList>
    </citation>
    <scope>NUCLEOTIDE SEQUENCE [LARGE SCALE GENOMIC DNA]</scope>
    <source>
        <strain evidence="3 6">624</strain>
    </source>
</reference>
<dbReference type="PANTHER" id="PTHR36924:SF1">
    <property type="entry name" value="ANTITOXIN HIGA-1"/>
    <property type="match status" value="1"/>
</dbReference>
<dbReference type="GO" id="GO:0003677">
    <property type="term" value="F:DNA binding"/>
    <property type="evidence" value="ECO:0007669"/>
    <property type="project" value="UniProtKB-KW"/>
</dbReference>
<evidence type="ECO:0000313" key="8">
    <source>
        <dbReference type="Proteomes" id="UP000323012"/>
    </source>
</evidence>
<dbReference type="Proteomes" id="UP000323012">
    <property type="component" value="Unassembled WGS sequence"/>
</dbReference>
<dbReference type="SUPFAM" id="SSF47413">
    <property type="entry name" value="lambda repressor-like DNA-binding domains"/>
    <property type="match status" value="1"/>
</dbReference>
<sequence>MHNPPHPGELLKEYIDGVSVTKVAQKLGVSRVTLSRILNGKASITPEMAVRLSELLNTTTPKLWLGMQADYDLWQIEQQHAVFNIQPLFN</sequence>
<dbReference type="Proteomes" id="UP000072236">
    <property type="component" value="Chromosome"/>
</dbReference>
<dbReference type="Gene3D" id="1.10.260.40">
    <property type="entry name" value="lambda repressor-like DNA-binding domains"/>
    <property type="match status" value="1"/>
</dbReference>
<dbReference type="AlphaFoldDB" id="A0A142G3G2"/>
<name>A0A142G3G2_AGGAC</name>
<dbReference type="eggNOG" id="COG3093">
    <property type="taxonomic scope" value="Bacteria"/>
</dbReference>
<dbReference type="InterPro" id="IPR010982">
    <property type="entry name" value="Lambda_DNA-bd_dom_sf"/>
</dbReference>
<dbReference type="InterPro" id="IPR001387">
    <property type="entry name" value="Cro/C1-type_HTH"/>
</dbReference>
<dbReference type="NCBIfam" id="TIGR02607">
    <property type="entry name" value="antidote_HigA"/>
    <property type="match status" value="1"/>
</dbReference>
<reference evidence="4 7" key="2">
    <citation type="submission" date="2017-10" db="EMBL/GenBank/DDBJ databases">
        <title>Draft genome sequences of Aggregatibacter actinomycetemcomitans strains 310a and 310b.</title>
        <authorList>
            <person name="May A.C."/>
            <person name="Ohta H."/>
            <person name="Maeda H."/>
            <person name="Kokeguchi S."/>
            <person name="Cugini C."/>
        </authorList>
    </citation>
    <scope>NUCLEOTIDE SEQUENCE [LARGE SCALE GENOMIC DNA]</scope>
    <source>
        <strain evidence="4 7">310b</strain>
    </source>
</reference>
<evidence type="ECO:0000313" key="7">
    <source>
        <dbReference type="Proteomes" id="UP000226080"/>
    </source>
</evidence>
<dbReference type="EMBL" id="PCGW01000006">
    <property type="protein sequence ID" value="PHO20952.1"/>
    <property type="molecule type" value="Genomic_DNA"/>
</dbReference>
<accession>A0A142G3G2</accession>
<dbReference type="PANTHER" id="PTHR36924">
    <property type="entry name" value="ANTITOXIN HIGA-1"/>
    <property type="match status" value="1"/>
</dbReference>
<dbReference type="SMART" id="SM00530">
    <property type="entry name" value="HTH_XRE"/>
    <property type="match status" value="1"/>
</dbReference>
<evidence type="ECO:0000313" key="5">
    <source>
        <dbReference type="EMBL" id="TYA38721.1"/>
    </source>
</evidence>
<dbReference type="KEGG" id="aact:ACT75_11445"/>
<dbReference type="OrthoDB" id="9793869at2"/>
<dbReference type="CDD" id="cd00093">
    <property type="entry name" value="HTH_XRE"/>
    <property type="match status" value="1"/>
</dbReference>
<dbReference type="GeneID" id="77211707"/>
<dbReference type="Pfam" id="PF01381">
    <property type="entry name" value="HTH_3"/>
    <property type="match status" value="1"/>
</dbReference>
<dbReference type="Proteomes" id="UP000226080">
    <property type="component" value="Unassembled WGS sequence"/>
</dbReference>
<evidence type="ECO:0000256" key="1">
    <source>
        <dbReference type="ARBA" id="ARBA00023125"/>
    </source>
</evidence>